<dbReference type="EMBL" id="JABBNI010000047">
    <property type="protein sequence ID" value="NMM64673.1"/>
    <property type="molecule type" value="Genomic_DNA"/>
</dbReference>
<reference evidence="4 5" key="2">
    <citation type="submission" date="2020-06" db="EMBL/GenBank/DDBJ databases">
        <title>Complete Genome Sequence of Clostridium muelleri sp. nov. P21T, an Acid-Alcohol Producing Acetogen Isolated from Old Hay.</title>
        <authorList>
            <person name="Duncan K.E."/>
            <person name="Tanner R.S."/>
        </authorList>
    </citation>
    <scope>NUCLEOTIDE SEQUENCE [LARGE SCALE GENOMIC DNA]</scope>
    <source>
        <strain evidence="4 5">P21</strain>
    </source>
</reference>
<accession>A0A7Y0EJL3</accession>
<proteinExistence type="predicted"/>
<dbReference type="InterPro" id="IPR027417">
    <property type="entry name" value="P-loop_NTPase"/>
</dbReference>
<evidence type="ECO:0000256" key="2">
    <source>
        <dbReference type="ARBA" id="ARBA00022840"/>
    </source>
</evidence>
<keyword evidence="5" id="KW-1185">Reference proteome</keyword>
<dbReference type="Gene3D" id="3.40.50.300">
    <property type="entry name" value="P-loop containing nucleotide triphosphate hydrolases"/>
    <property type="match status" value="1"/>
</dbReference>
<dbReference type="SMART" id="SM00382">
    <property type="entry name" value="AAA"/>
    <property type="match status" value="1"/>
</dbReference>
<keyword evidence="2 4" id="KW-0067">ATP-binding</keyword>
<evidence type="ECO:0000313" key="4">
    <source>
        <dbReference type="EMBL" id="NMM64673.1"/>
    </source>
</evidence>
<dbReference type="PANTHER" id="PTHR43423:SF1">
    <property type="entry name" value="ABC TRANSPORTER I FAMILY MEMBER 17"/>
    <property type="match status" value="1"/>
</dbReference>
<dbReference type="SUPFAM" id="SSF52540">
    <property type="entry name" value="P-loop containing nucleoside triphosphate hydrolases"/>
    <property type="match status" value="1"/>
</dbReference>
<protein>
    <submittedName>
        <fullName evidence="4">ATP-binding cassette domain-containing protein</fullName>
    </submittedName>
</protein>
<dbReference type="Pfam" id="PF00005">
    <property type="entry name" value="ABC_tran"/>
    <property type="match status" value="1"/>
</dbReference>
<gene>
    <name evidence="4" type="ORF">HBE96_18865</name>
</gene>
<dbReference type="GO" id="GO:0005524">
    <property type="term" value="F:ATP binding"/>
    <property type="evidence" value="ECO:0007669"/>
    <property type="project" value="UniProtKB-KW"/>
</dbReference>
<dbReference type="GO" id="GO:0016887">
    <property type="term" value="F:ATP hydrolysis activity"/>
    <property type="evidence" value="ECO:0007669"/>
    <property type="project" value="InterPro"/>
</dbReference>
<comment type="caution">
    <text evidence="4">The sequence shown here is derived from an EMBL/GenBank/DDBJ whole genome shotgun (WGS) entry which is preliminary data.</text>
</comment>
<dbReference type="RefSeq" id="WP_169299258.1">
    <property type="nucleotide sequence ID" value="NZ_JABBNI010000047.1"/>
</dbReference>
<feature type="domain" description="ABC transporter" evidence="3">
    <location>
        <begin position="4"/>
        <end position="216"/>
    </location>
</feature>
<sequence>MCILKFSNVSFKDDNKFILKDISLSINSGDFVSIVGPSGSGKSTFLKICSSLISPEHGDIFFKNKNFKEYDTVDLRKSISYCFQTPYLFDQTVEDNLKFPYIVRNKPFNIDRVKELFNIFNMDINFMKKEVINLSGGEKQRIALMRTLLFKPDILLLDEVTSALDKDNTLIVEDVIQLMNKQGITILWVTHSDVQSKKYANKLITIENGLLKKLEVIR</sequence>
<reference evidence="4 5" key="1">
    <citation type="submission" date="2020-04" db="EMBL/GenBank/DDBJ databases">
        <authorList>
            <person name="Doyle D.A."/>
        </authorList>
    </citation>
    <scope>NUCLEOTIDE SEQUENCE [LARGE SCALE GENOMIC DNA]</scope>
    <source>
        <strain evidence="4 5">P21</strain>
    </source>
</reference>
<evidence type="ECO:0000313" key="5">
    <source>
        <dbReference type="Proteomes" id="UP000537131"/>
    </source>
</evidence>
<evidence type="ECO:0000259" key="3">
    <source>
        <dbReference type="PROSITE" id="PS50893"/>
    </source>
</evidence>
<dbReference type="InterPro" id="IPR003439">
    <property type="entry name" value="ABC_transporter-like_ATP-bd"/>
</dbReference>
<keyword evidence="1" id="KW-0547">Nucleotide-binding</keyword>
<name>A0A7Y0EJL3_9CLOT</name>
<dbReference type="InterPro" id="IPR003593">
    <property type="entry name" value="AAA+_ATPase"/>
</dbReference>
<dbReference type="PANTHER" id="PTHR43423">
    <property type="entry name" value="ABC TRANSPORTER I FAMILY MEMBER 17"/>
    <property type="match status" value="1"/>
</dbReference>
<evidence type="ECO:0000256" key="1">
    <source>
        <dbReference type="ARBA" id="ARBA00022741"/>
    </source>
</evidence>
<dbReference type="AlphaFoldDB" id="A0A7Y0EJL3"/>
<dbReference type="Proteomes" id="UP000537131">
    <property type="component" value="Unassembled WGS sequence"/>
</dbReference>
<dbReference type="PROSITE" id="PS50893">
    <property type="entry name" value="ABC_TRANSPORTER_2"/>
    <property type="match status" value="1"/>
</dbReference>
<organism evidence="4 5">
    <name type="scientific">Clostridium muellerianum</name>
    <dbReference type="NCBI Taxonomy" id="2716538"/>
    <lineage>
        <taxon>Bacteria</taxon>
        <taxon>Bacillati</taxon>
        <taxon>Bacillota</taxon>
        <taxon>Clostridia</taxon>
        <taxon>Eubacteriales</taxon>
        <taxon>Clostridiaceae</taxon>
        <taxon>Clostridium</taxon>
    </lineage>
</organism>